<feature type="domain" description="Peptidase S8/S53" evidence="5">
    <location>
        <begin position="442"/>
        <end position="592"/>
    </location>
</feature>
<dbReference type="RefSeq" id="WP_340235102.1">
    <property type="nucleotide sequence ID" value="NZ_JBBEWC010000003.1"/>
</dbReference>
<dbReference type="InterPro" id="IPR023828">
    <property type="entry name" value="Peptidase_S8_Ser-AS"/>
</dbReference>
<comment type="caution">
    <text evidence="7">The sequence shown here is derived from an EMBL/GenBank/DDBJ whole genome shotgun (WGS) entry which is preliminary data.</text>
</comment>
<dbReference type="InterPro" id="IPR055015">
    <property type="entry name" value="GCX_COOH"/>
</dbReference>
<dbReference type="Proteomes" id="UP001597510">
    <property type="component" value="Unassembled WGS sequence"/>
</dbReference>
<evidence type="ECO:0000313" key="7">
    <source>
        <dbReference type="EMBL" id="MFD2520895.1"/>
    </source>
</evidence>
<evidence type="ECO:0000259" key="5">
    <source>
        <dbReference type="Pfam" id="PF00082"/>
    </source>
</evidence>
<keyword evidence="3" id="KW-0378">Hydrolase</keyword>
<keyword evidence="2" id="KW-0645">Protease</keyword>
<dbReference type="Gene3D" id="3.40.50.200">
    <property type="entry name" value="Peptidase S8/S53 domain"/>
    <property type="match status" value="2"/>
</dbReference>
<evidence type="ECO:0000259" key="6">
    <source>
        <dbReference type="Pfam" id="PF19081"/>
    </source>
</evidence>
<dbReference type="InterPro" id="IPR036852">
    <property type="entry name" value="Peptidase_S8/S53_dom_sf"/>
</dbReference>
<sequence>MNSSTISLRRLGILILLSISVNFSFAQFPKLSNTNLVLTKDTSKLKYGLKALQKKQQDSKNGLVNGDSLLKASQSLYNLSKDSILVDVIAQREVPELINDLKSINVKIKAYSNKIVTCWVAFDKLNEIANLKSCSWVRPTTKPINNSGPVLSQGDSAQRSDIARMLTGLNGAGVKVGILSDSYDLLGGAAAGVSSGELPGVGNPNGYTTPVTVLSETTSGADEGRAMAEIVHDVAPGTQLYYYSAFNGEADFANGIRALAQAGCKVIVDDISYFAEPFFQDGIVAQAVDDVTNNNGVSYFSSAGNSTNSSYEAPYKSSTFMPFDGYPDVAHNFGTSASPVYFLPIQVNGYMVATLQWDDPYFSTGNGSTGAVTDMDFFVYRNTANGLELVSYSIDSNQGSDPYEILQVYGTGTFYVLITKFAGPDPRNLKFIGFRGLSWPAASNGITGIKASTIMGHHNATGAIAVGAASYDGTPAYGTNPPALESYSSHGGTPIYRSTSGALLPSPIIRQKPEIVAPDNANTSFFIDGYDYEGDGNPNFAGTSAAAPHAAAVAALMRQARPSLTPAEVREALINSCTDMETLGFDFISGYGLIKADSAILSLYSINATAPAITTLCIESSISIPFNSVGKFGTGNIYKLQLSDANGSFSSPTNIGTLASTDNTGSINGVIPSGTTLGANYKIRIIGSLPTKGSNEIAITIAAIPTAPSAAPVSRCGSGTVTLSATGCAGGTIKWFANATATTTLATGGTFTTPSISANTTYYVGCTVGDCTSIRTTVTAAVNAALAFNEATHDAGTYHASESITSASNVPNQTNYYAAKAITLIPGFQSGKNEVFLASIQNCP</sequence>
<comment type="similarity">
    <text evidence="1">Belongs to the peptidase S8 family.</text>
</comment>
<dbReference type="EMBL" id="JBHULC010000008">
    <property type="protein sequence ID" value="MFD2520895.1"/>
    <property type="molecule type" value="Genomic_DNA"/>
</dbReference>
<evidence type="ECO:0000256" key="1">
    <source>
        <dbReference type="ARBA" id="ARBA00011073"/>
    </source>
</evidence>
<gene>
    <name evidence="7" type="ORF">ACFSR2_08380</name>
</gene>
<proteinExistence type="inferred from homology"/>
<reference evidence="8" key="1">
    <citation type="journal article" date="2019" name="Int. J. Syst. Evol. Microbiol.">
        <title>The Global Catalogue of Microorganisms (GCM) 10K type strain sequencing project: providing services to taxonomists for standard genome sequencing and annotation.</title>
        <authorList>
            <consortium name="The Broad Institute Genomics Platform"/>
            <consortium name="The Broad Institute Genome Sequencing Center for Infectious Disease"/>
            <person name="Wu L."/>
            <person name="Ma J."/>
        </authorList>
    </citation>
    <scope>NUCLEOTIDE SEQUENCE [LARGE SCALE GENOMIC DNA]</scope>
    <source>
        <strain evidence="8">KCTC 52344</strain>
    </source>
</reference>
<dbReference type="SUPFAM" id="SSF52743">
    <property type="entry name" value="Subtilisin-like"/>
    <property type="match status" value="1"/>
</dbReference>
<dbReference type="InterPro" id="IPR044023">
    <property type="entry name" value="Ig_7"/>
</dbReference>
<evidence type="ECO:0000256" key="4">
    <source>
        <dbReference type="ARBA" id="ARBA00022825"/>
    </source>
</evidence>
<organism evidence="7 8">
    <name type="scientific">Emticicia soli</name>
    <dbReference type="NCBI Taxonomy" id="2027878"/>
    <lineage>
        <taxon>Bacteria</taxon>
        <taxon>Pseudomonadati</taxon>
        <taxon>Bacteroidota</taxon>
        <taxon>Cytophagia</taxon>
        <taxon>Cytophagales</taxon>
        <taxon>Leadbetterellaceae</taxon>
        <taxon>Emticicia</taxon>
    </lineage>
</organism>
<dbReference type="PANTHER" id="PTHR43806:SF11">
    <property type="entry name" value="CEREVISIN-RELATED"/>
    <property type="match status" value="1"/>
</dbReference>
<accession>A0ABW5J880</accession>
<protein>
    <submittedName>
        <fullName evidence="7">S8 family serine peptidase</fullName>
    </submittedName>
</protein>
<dbReference type="Pfam" id="PF00082">
    <property type="entry name" value="Peptidase_S8"/>
    <property type="match status" value="1"/>
</dbReference>
<dbReference type="InterPro" id="IPR050131">
    <property type="entry name" value="Peptidase_S8_subtilisin-like"/>
</dbReference>
<keyword evidence="8" id="KW-1185">Reference proteome</keyword>
<dbReference type="InterPro" id="IPR000209">
    <property type="entry name" value="Peptidase_S8/S53_dom"/>
</dbReference>
<dbReference type="NCBIfam" id="NF045639">
    <property type="entry name" value="GCX_COOH"/>
    <property type="match status" value="1"/>
</dbReference>
<dbReference type="PANTHER" id="PTHR43806">
    <property type="entry name" value="PEPTIDASE S8"/>
    <property type="match status" value="1"/>
</dbReference>
<feature type="domain" description="Ig-like" evidence="6">
    <location>
        <begin position="705"/>
        <end position="783"/>
    </location>
</feature>
<dbReference type="InterPro" id="IPR034075">
    <property type="entry name" value="Glr3161-like_dom"/>
</dbReference>
<evidence type="ECO:0000256" key="3">
    <source>
        <dbReference type="ARBA" id="ARBA00022801"/>
    </source>
</evidence>
<keyword evidence="4" id="KW-0720">Serine protease</keyword>
<dbReference type="Pfam" id="PF19081">
    <property type="entry name" value="Ig_7"/>
    <property type="match status" value="1"/>
</dbReference>
<name>A0ABW5J880_9BACT</name>
<evidence type="ECO:0000256" key="2">
    <source>
        <dbReference type="ARBA" id="ARBA00022670"/>
    </source>
</evidence>
<dbReference type="PROSITE" id="PS00138">
    <property type="entry name" value="SUBTILASE_SER"/>
    <property type="match status" value="1"/>
</dbReference>
<evidence type="ECO:0000313" key="8">
    <source>
        <dbReference type="Proteomes" id="UP001597510"/>
    </source>
</evidence>
<dbReference type="CDD" id="cd05562">
    <property type="entry name" value="Peptidases_S53_like"/>
    <property type="match status" value="1"/>
</dbReference>